<sequence length="383" mass="44674">MENAKNEILIKESDCKIKIIDIPVDFQQGGIRPILGCISYTILILTWGISILIPVGLVYWFFLGNWNMIILLLTIILVPIIFNWHDNVPGVIKYLSNLLTKDVHHWTGKLINFYSLFLIIIFILILGPGKIIIEDPDFDVNSKQLLCLHPHGILGIGSMYIIISGIFSKLHLIVTESLVWLQPIISVILNSTVKLRGASHFSFKQTMKREEGPLVMFPGGFHETILLNWGKDAVFIERRFGFIKYCLKYNYLIRPVYVFGECLSFHQFQHFKRFRWILNDFSLPSVIFCGETWWNPLLPLRNVPYLIVIGKPINSDIINNSYNSKLNNNNNPSREMVKKYHSLYIQNLKRIYTQYSPFYQSFFNDHPLLERYIQNKSKELTIE</sequence>
<gene>
    <name evidence="15" type="ORF">cgd6_260</name>
</gene>
<name>Q5CPI5_CRYPI</name>
<protein>
    <recommendedName>
        <fullName evidence="14">Acyltransferase</fullName>
        <ecNumber evidence="14">2.3.1.-</ecNumber>
    </recommendedName>
</protein>
<keyword evidence="8" id="KW-0319">Glycerol metabolism</keyword>
<dbReference type="GO" id="GO:0004144">
    <property type="term" value="F:diacylglycerol O-acyltransferase activity"/>
    <property type="evidence" value="ECO:0007669"/>
    <property type="project" value="TreeGrafter"/>
</dbReference>
<feature type="transmembrane region" description="Helical" evidence="14">
    <location>
        <begin position="145"/>
        <end position="167"/>
    </location>
</feature>
<dbReference type="AlphaFoldDB" id="Q5CPI5"/>
<dbReference type="Pfam" id="PF03982">
    <property type="entry name" value="DAGAT"/>
    <property type="match status" value="1"/>
</dbReference>
<dbReference type="VEuPathDB" id="CryptoDB:cgd6_260"/>
<evidence type="ECO:0000256" key="11">
    <source>
        <dbReference type="ARBA" id="ARBA00023098"/>
    </source>
</evidence>
<dbReference type="RefSeq" id="XP_625364.1">
    <property type="nucleotide sequence ID" value="XM_625364.1"/>
</dbReference>
<feature type="transmembrane region" description="Helical" evidence="14">
    <location>
        <begin position="69"/>
        <end position="85"/>
    </location>
</feature>
<evidence type="ECO:0000256" key="5">
    <source>
        <dbReference type="ARBA" id="ARBA00022516"/>
    </source>
</evidence>
<comment type="pathway">
    <text evidence="3">Lipid metabolism.</text>
</comment>
<dbReference type="OMA" id="IMGVACT"/>
<evidence type="ECO:0000313" key="15">
    <source>
        <dbReference type="EMBL" id="EAK87349.1"/>
    </source>
</evidence>
<dbReference type="GO" id="GO:0019432">
    <property type="term" value="P:triglyceride biosynthetic process"/>
    <property type="evidence" value="ECO:0007669"/>
    <property type="project" value="TreeGrafter"/>
</dbReference>
<dbReference type="OrthoDB" id="264532at2759"/>
<accession>Q5CPI5</accession>
<evidence type="ECO:0000256" key="10">
    <source>
        <dbReference type="ARBA" id="ARBA00022989"/>
    </source>
</evidence>
<evidence type="ECO:0000256" key="2">
    <source>
        <dbReference type="ARBA" id="ARBA00004771"/>
    </source>
</evidence>
<comment type="pathway">
    <text evidence="2">Glycerolipid metabolism; triacylglycerol biosynthesis.</text>
</comment>
<evidence type="ECO:0000313" key="16">
    <source>
        <dbReference type="Proteomes" id="UP000006726"/>
    </source>
</evidence>
<keyword evidence="6 14" id="KW-0808">Transferase</keyword>
<dbReference type="PANTHER" id="PTHR12317">
    <property type="entry name" value="DIACYLGLYCEROL O-ACYLTRANSFERASE"/>
    <property type="match status" value="1"/>
</dbReference>
<evidence type="ECO:0000256" key="3">
    <source>
        <dbReference type="ARBA" id="ARBA00005189"/>
    </source>
</evidence>
<keyword evidence="12 14" id="KW-0472">Membrane</keyword>
<evidence type="ECO:0000256" key="13">
    <source>
        <dbReference type="ARBA" id="ARBA00023315"/>
    </source>
</evidence>
<comment type="similarity">
    <text evidence="4 14">Belongs to the diacylglycerol acyltransferase family.</text>
</comment>
<dbReference type="GeneID" id="3375644"/>
<evidence type="ECO:0000256" key="12">
    <source>
        <dbReference type="ARBA" id="ARBA00023136"/>
    </source>
</evidence>
<dbReference type="PANTHER" id="PTHR12317:SF0">
    <property type="entry name" value="ACYLTRANSFERASE"/>
    <property type="match status" value="1"/>
</dbReference>
<keyword evidence="9 14" id="KW-0256">Endoplasmic reticulum</keyword>
<reference evidence="15 16" key="1">
    <citation type="journal article" date="2004" name="Science">
        <title>Complete genome sequence of the apicomplexan, Cryptosporidium parvum.</title>
        <authorList>
            <person name="Abrahamsen M.S."/>
            <person name="Templeton T.J."/>
            <person name="Enomoto S."/>
            <person name="Abrahante J.E."/>
            <person name="Zhu G."/>
            <person name="Lancto C.A."/>
            <person name="Deng M."/>
            <person name="Liu C."/>
            <person name="Widmer G."/>
            <person name="Tzipori S."/>
            <person name="Buck G.A."/>
            <person name="Xu P."/>
            <person name="Bankier A.T."/>
            <person name="Dear P.H."/>
            <person name="Konfortov B.A."/>
            <person name="Spriggs H.F."/>
            <person name="Iyer L."/>
            <person name="Anantharaman V."/>
            <person name="Aravind L."/>
            <person name="Kapur V."/>
        </authorList>
    </citation>
    <scope>NUCLEOTIDE SEQUENCE [LARGE SCALE GENOMIC DNA]</scope>
    <source>
        <strain evidence="16">Iowa II</strain>
    </source>
</reference>
<dbReference type="GO" id="GO:0005789">
    <property type="term" value="C:endoplasmic reticulum membrane"/>
    <property type="evidence" value="ECO:0007669"/>
    <property type="project" value="UniProtKB-SubCell"/>
</dbReference>
<evidence type="ECO:0000256" key="14">
    <source>
        <dbReference type="RuleBase" id="RU367023"/>
    </source>
</evidence>
<evidence type="ECO:0000256" key="4">
    <source>
        <dbReference type="ARBA" id="ARBA00005420"/>
    </source>
</evidence>
<organism evidence="15 16">
    <name type="scientific">Cryptosporidium parvum (strain Iowa II)</name>
    <dbReference type="NCBI Taxonomy" id="353152"/>
    <lineage>
        <taxon>Eukaryota</taxon>
        <taxon>Sar</taxon>
        <taxon>Alveolata</taxon>
        <taxon>Apicomplexa</taxon>
        <taxon>Conoidasida</taxon>
        <taxon>Coccidia</taxon>
        <taxon>Eucoccidiorida</taxon>
        <taxon>Eimeriorina</taxon>
        <taxon>Cryptosporidiidae</taxon>
        <taxon>Cryptosporidium</taxon>
    </lineage>
</organism>
<dbReference type="KEGG" id="cpv:cgd6_260"/>
<keyword evidence="13" id="KW-0012">Acyltransferase</keyword>
<keyword evidence="10 14" id="KW-1133">Transmembrane helix</keyword>
<feature type="transmembrane region" description="Helical" evidence="14">
    <location>
        <begin position="38"/>
        <end position="62"/>
    </location>
</feature>
<evidence type="ECO:0000256" key="1">
    <source>
        <dbReference type="ARBA" id="ARBA00004477"/>
    </source>
</evidence>
<keyword evidence="5" id="KW-0444">Lipid biosynthesis</keyword>
<dbReference type="Proteomes" id="UP000006726">
    <property type="component" value="Chromosome 6"/>
</dbReference>
<comment type="subcellular location">
    <subcellularLocation>
        <location evidence="1 14">Endoplasmic reticulum membrane</location>
        <topology evidence="1 14">Multi-pass membrane protein</topology>
    </subcellularLocation>
</comment>
<feature type="transmembrane region" description="Helical" evidence="14">
    <location>
        <begin position="111"/>
        <end position="133"/>
    </location>
</feature>
<dbReference type="GO" id="GO:0006071">
    <property type="term" value="P:glycerol metabolic process"/>
    <property type="evidence" value="ECO:0007669"/>
    <property type="project" value="UniProtKB-KW"/>
</dbReference>
<dbReference type="InParanoid" id="Q5CPI5"/>
<dbReference type="EC" id="2.3.1.-" evidence="14"/>
<comment type="caution">
    <text evidence="15">The sequence shown here is derived from an EMBL/GenBank/DDBJ whole genome shotgun (WGS) entry which is preliminary data.</text>
</comment>
<evidence type="ECO:0000256" key="9">
    <source>
        <dbReference type="ARBA" id="ARBA00022824"/>
    </source>
</evidence>
<evidence type="ECO:0000256" key="8">
    <source>
        <dbReference type="ARBA" id="ARBA00022798"/>
    </source>
</evidence>
<dbReference type="STRING" id="353152.Q5CPI5"/>
<keyword evidence="11" id="KW-0443">Lipid metabolism</keyword>
<dbReference type="InterPro" id="IPR007130">
    <property type="entry name" value="DAGAT"/>
</dbReference>
<evidence type="ECO:0000256" key="6">
    <source>
        <dbReference type="ARBA" id="ARBA00022679"/>
    </source>
</evidence>
<keyword evidence="16" id="KW-1185">Reference proteome</keyword>
<keyword evidence="7 14" id="KW-0812">Transmembrane</keyword>
<dbReference type="EMBL" id="AAEE01000014">
    <property type="protein sequence ID" value="EAK87349.1"/>
    <property type="molecule type" value="Genomic_DNA"/>
</dbReference>
<evidence type="ECO:0000256" key="7">
    <source>
        <dbReference type="ARBA" id="ARBA00022692"/>
    </source>
</evidence>
<proteinExistence type="inferred from homology"/>